<name>A0A5S4FRP8_9ACTN</name>
<proteinExistence type="predicted"/>
<dbReference type="Proteomes" id="UP000309128">
    <property type="component" value="Unassembled WGS sequence"/>
</dbReference>
<keyword evidence="1" id="KW-0489">Methyltransferase</keyword>
<dbReference type="CDD" id="cd02440">
    <property type="entry name" value="AdoMet_MTases"/>
    <property type="match status" value="1"/>
</dbReference>
<dbReference type="InterPro" id="IPR029063">
    <property type="entry name" value="SAM-dependent_MTases_sf"/>
</dbReference>
<dbReference type="GO" id="GO:0032259">
    <property type="term" value="P:methylation"/>
    <property type="evidence" value="ECO:0007669"/>
    <property type="project" value="UniProtKB-KW"/>
</dbReference>
<dbReference type="Gene3D" id="3.40.50.150">
    <property type="entry name" value="Vaccinia Virus protein VP39"/>
    <property type="match status" value="1"/>
</dbReference>
<accession>A0A5S4FRP8</accession>
<dbReference type="GO" id="GO:0008168">
    <property type="term" value="F:methyltransferase activity"/>
    <property type="evidence" value="ECO:0007669"/>
    <property type="project" value="UniProtKB-KW"/>
</dbReference>
<evidence type="ECO:0000313" key="2">
    <source>
        <dbReference type="Proteomes" id="UP000309128"/>
    </source>
</evidence>
<keyword evidence="2" id="KW-1185">Reference proteome</keyword>
<keyword evidence="1" id="KW-0808">Transferase</keyword>
<organism evidence="1 2">
    <name type="scientific">Nonomuraea turkmeniaca</name>
    <dbReference type="NCBI Taxonomy" id="103838"/>
    <lineage>
        <taxon>Bacteria</taxon>
        <taxon>Bacillati</taxon>
        <taxon>Actinomycetota</taxon>
        <taxon>Actinomycetes</taxon>
        <taxon>Streptosporangiales</taxon>
        <taxon>Streptosporangiaceae</taxon>
        <taxon>Nonomuraea</taxon>
    </lineage>
</organism>
<dbReference type="EMBL" id="VCKY01000019">
    <property type="protein sequence ID" value="TMR23427.1"/>
    <property type="molecule type" value="Genomic_DNA"/>
</dbReference>
<dbReference type="Pfam" id="PF01135">
    <property type="entry name" value="PCMT"/>
    <property type="match status" value="1"/>
</dbReference>
<dbReference type="OrthoDB" id="4035289at2"/>
<evidence type="ECO:0000313" key="1">
    <source>
        <dbReference type="EMBL" id="TMR23427.1"/>
    </source>
</evidence>
<sequence length="94" mass="9964">MQQSPGGWRSSGGYNAALIAELVGPDGLVISVDIDPFVTERANRFLAETGYPHVKVVLGDAEHAADELGPFDVILVTIGAWDCPWAACWRPAAG</sequence>
<dbReference type="AlphaFoldDB" id="A0A5S4FRP8"/>
<comment type="caution">
    <text evidence="1">The sequence shown here is derived from an EMBL/GenBank/DDBJ whole genome shotgun (WGS) entry which is preliminary data.</text>
</comment>
<dbReference type="RefSeq" id="WP_138665481.1">
    <property type="nucleotide sequence ID" value="NZ_VCKY01000019.1"/>
</dbReference>
<gene>
    <name evidence="1" type="ORF">ETD86_08130</name>
</gene>
<dbReference type="SUPFAM" id="SSF53335">
    <property type="entry name" value="S-adenosyl-L-methionine-dependent methyltransferases"/>
    <property type="match status" value="1"/>
</dbReference>
<reference evidence="1 2" key="1">
    <citation type="submission" date="2019-05" db="EMBL/GenBank/DDBJ databases">
        <title>Draft genome sequence of Nonomuraea turkmeniaca DSM 43926.</title>
        <authorList>
            <person name="Saricaoglu S."/>
            <person name="Isik K."/>
        </authorList>
    </citation>
    <scope>NUCLEOTIDE SEQUENCE [LARGE SCALE GENOMIC DNA]</scope>
    <source>
        <strain evidence="1 2">DSM 43926</strain>
    </source>
</reference>
<protein>
    <submittedName>
        <fullName evidence="1">Methyltransferase domain-containing protein</fullName>
    </submittedName>
</protein>